<evidence type="ECO:0000313" key="2">
    <source>
        <dbReference type="EMBL" id="RNL52765.1"/>
    </source>
</evidence>
<feature type="transmembrane region" description="Helical" evidence="1">
    <location>
        <begin position="50"/>
        <end position="77"/>
    </location>
</feature>
<dbReference type="AlphaFoldDB" id="A0A3N0BVF7"/>
<feature type="transmembrane region" description="Helical" evidence="1">
    <location>
        <begin position="129"/>
        <end position="147"/>
    </location>
</feature>
<reference evidence="2 3" key="1">
    <citation type="submission" date="2018-10" db="EMBL/GenBank/DDBJ databases">
        <title>Genome sequencing of Arthrobacter oryzae TNB02.</title>
        <authorList>
            <person name="Cho Y.-J."/>
            <person name="Cho A."/>
            <person name="Kim O.-S."/>
        </authorList>
    </citation>
    <scope>NUCLEOTIDE SEQUENCE [LARGE SCALE GENOMIC DNA]</scope>
    <source>
        <strain evidence="2 3">TNB02</strain>
    </source>
</reference>
<proteinExistence type="predicted"/>
<dbReference type="OrthoDB" id="4954822at2"/>
<organism evidence="2 3">
    <name type="scientific">Arthrobacter oryzae</name>
    <dbReference type="NCBI Taxonomy" id="409290"/>
    <lineage>
        <taxon>Bacteria</taxon>
        <taxon>Bacillati</taxon>
        <taxon>Actinomycetota</taxon>
        <taxon>Actinomycetes</taxon>
        <taxon>Micrococcales</taxon>
        <taxon>Micrococcaceae</taxon>
        <taxon>Arthrobacter</taxon>
    </lineage>
</organism>
<keyword evidence="1" id="KW-1133">Transmembrane helix</keyword>
<feature type="transmembrane region" description="Helical" evidence="1">
    <location>
        <begin position="89"/>
        <end position="109"/>
    </location>
</feature>
<dbReference type="Proteomes" id="UP000273807">
    <property type="component" value="Unassembled WGS sequence"/>
</dbReference>
<dbReference type="RefSeq" id="WP_123255994.1">
    <property type="nucleotide sequence ID" value="NZ_RBED01000112.1"/>
</dbReference>
<dbReference type="EMBL" id="RBED01000112">
    <property type="protein sequence ID" value="RNL52765.1"/>
    <property type="molecule type" value="Genomic_DNA"/>
</dbReference>
<comment type="caution">
    <text evidence="2">The sequence shown here is derived from an EMBL/GenBank/DDBJ whole genome shotgun (WGS) entry which is preliminary data.</text>
</comment>
<keyword evidence="3" id="KW-1185">Reference proteome</keyword>
<evidence type="ECO:0000256" key="1">
    <source>
        <dbReference type="SAM" id="Phobius"/>
    </source>
</evidence>
<keyword evidence="1" id="KW-0812">Transmembrane</keyword>
<keyword evidence="1" id="KW-0472">Membrane</keyword>
<accession>A0A3N0BVF7</accession>
<gene>
    <name evidence="2" type="ORF">D7003_13735</name>
</gene>
<name>A0A3N0BVF7_9MICC</name>
<feature type="transmembrane region" description="Helical" evidence="1">
    <location>
        <begin position="21"/>
        <end position="38"/>
    </location>
</feature>
<sequence length="153" mass="15990">MNIPKTRATARQVRTVRGTRIGLAVAGAALIGYGLLGLPTQLGPEQTLGLLIWMAAGVLLHDGVLVPLATLSGAGLTRVGSRLRPASAAVLRGGLLTGTVVTGIAVLLLKAQSEARNTSVLEANYAANLLWFWAVLTAVATVIIVVLERRYRS</sequence>
<evidence type="ECO:0000313" key="3">
    <source>
        <dbReference type="Proteomes" id="UP000273807"/>
    </source>
</evidence>
<protein>
    <submittedName>
        <fullName evidence="2">Uncharacterized protein</fullName>
    </submittedName>
</protein>